<gene>
    <name evidence="1" type="ORF">COV57_01685</name>
</gene>
<organism evidence="1 2">
    <name type="scientific">Candidatus Liptonbacteria bacterium CG11_big_fil_rev_8_21_14_0_20_35_14</name>
    <dbReference type="NCBI Taxonomy" id="1974634"/>
    <lineage>
        <taxon>Bacteria</taxon>
        <taxon>Candidatus Liptoniibacteriota</taxon>
    </lineage>
</organism>
<evidence type="ECO:0000313" key="1">
    <source>
        <dbReference type="EMBL" id="PIR04951.1"/>
    </source>
</evidence>
<evidence type="ECO:0000313" key="2">
    <source>
        <dbReference type="Proteomes" id="UP000229893"/>
    </source>
</evidence>
<reference evidence="1 2" key="1">
    <citation type="submission" date="2017-09" db="EMBL/GenBank/DDBJ databases">
        <title>Depth-based differentiation of microbial function through sediment-hosted aquifers and enrichment of novel symbionts in the deep terrestrial subsurface.</title>
        <authorList>
            <person name="Probst A.J."/>
            <person name="Ladd B."/>
            <person name="Jarett J.K."/>
            <person name="Geller-Mcgrath D.E."/>
            <person name="Sieber C.M."/>
            <person name="Emerson J.B."/>
            <person name="Anantharaman K."/>
            <person name="Thomas B.C."/>
            <person name="Malmstrom R."/>
            <person name="Stieglmeier M."/>
            <person name="Klingl A."/>
            <person name="Woyke T."/>
            <person name="Ryan C.M."/>
            <person name="Banfield J.F."/>
        </authorList>
    </citation>
    <scope>NUCLEOTIDE SEQUENCE [LARGE SCALE GENOMIC DNA]</scope>
    <source>
        <strain evidence="1">CG11_big_fil_rev_8_21_14_0_20_35_14</strain>
    </source>
</reference>
<name>A0A2H0N7S9_9BACT</name>
<sequence>MQTNTSNKRMLSLLLAVILLLLSLYLFGAYVRPAFLSVRVLREEVAQARDFLEAQQNAKAAFESLALDVDESLNAQNLLASALPKGADLPQSVHQIQFLAKVHNMSLQAVTVEEVANAVSSNSNSLIKDVKKMRITFSAFSDYNSMKRFLEALENNIKLIDVVEMTAQAQGDSGLSFTFVVDTYYQE</sequence>
<dbReference type="Gene3D" id="3.30.70.60">
    <property type="match status" value="1"/>
</dbReference>
<protein>
    <recommendedName>
        <fullName evidence="3">Pilus assembly protein PilO</fullName>
    </recommendedName>
</protein>
<accession>A0A2H0N7S9</accession>
<dbReference type="AlphaFoldDB" id="A0A2H0N7S9"/>
<proteinExistence type="predicted"/>
<evidence type="ECO:0008006" key="3">
    <source>
        <dbReference type="Google" id="ProtNLM"/>
    </source>
</evidence>
<dbReference type="InterPro" id="IPR014717">
    <property type="entry name" value="Transl_elong_EF1B/ribsomal_bS6"/>
</dbReference>
<dbReference type="EMBL" id="PCWO01000026">
    <property type="protein sequence ID" value="PIR04951.1"/>
    <property type="molecule type" value="Genomic_DNA"/>
</dbReference>
<comment type="caution">
    <text evidence="1">The sequence shown here is derived from an EMBL/GenBank/DDBJ whole genome shotgun (WGS) entry which is preliminary data.</text>
</comment>
<dbReference type="Proteomes" id="UP000229893">
    <property type="component" value="Unassembled WGS sequence"/>
</dbReference>